<dbReference type="InterPro" id="IPR001005">
    <property type="entry name" value="SANT/Myb"/>
</dbReference>
<dbReference type="PROSITE" id="PS50090">
    <property type="entry name" value="MYB_LIKE"/>
    <property type="match status" value="2"/>
</dbReference>
<comment type="caution">
    <text evidence="10">The sequence shown here is derived from an EMBL/GenBank/DDBJ whole genome shotgun (WGS) entry which is preliminary data.</text>
</comment>
<dbReference type="PANTHER" id="PTHR44042">
    <property type="entry name" value="DUPLICATED HOMEODOMAIN-LIKE SUPERFAMILY PROTEIN-RELATED"/>
    <property type="match status" value="1"/>
</dbReference>
<organism evidence="10 11">
    <name type="scientific">Acacia crassicarpa</name>
    <name type="common">northern wattle</name>
    <dbReference type="NCBI Taxonomy" id="499986"/>
    <lineage>
        <taxon>Eukaryota</taxon>
        <taxon>Viridiplantae</taxon>
        <taxon>Streptophyta</taxon>
        <taxon>Embryophyta</taxon>
        <taxon>Tracheophyta</taxon>
        <taxon>Spermatophyta</taxon>
        <taxon>Magnoliopsida</taxon>
        <taxon>eudicotyledons</taxon>
        <taxon>Gunneridae</taxon>
        <taxon>Pentapetalae</taxon>
        <taxon>rosids</taxon>
        <taxon>fabids</taxon>
        <taxon>Fabales</taxon>
        <taxon>Fabaceae</taxon>
        <taxon>Caesalpinioideae</taxon>
        <taxon>mimosoid clade</taxon>
        <taxon>Acacieae</taxon>
        <taxon>Acacia</taxon>
    </lineage>
</organism>
<reference evidence="10" key="1">
    <citation type="submission" date="2023-10" db="EMBL/GenBank/DDBJ databases">
        <title>Chromosome-level genome of the transformable northern wattle, Acacia crassicarpa.</title>
        <authorList>
            <person name="Massaro I."/>
            <person name="Sinha N.R."/>
            <person name="Poethig S."/>
            <person name="Leichty A.R."/>
        </authorList>
    </citation>
    <scope>NUCLEOTIDE SEQUENCE</scope>
    <source>
        <strain evidence="10">Acra3RX</strain>
        <tissue evidence="10">Leaf</tissue>
    </source>
</reference>
<keyword evidence="5" id="KW-0539">Nucleus</keyword>
<dbReference type="SUPFAM" id="SSF46689">
    <property type="entry name" value="Homeodomain-like"/>
    <property type="match status" value="2"/>
</dbReference>
<feature type="domain" description="Myb-like" evidence="7">
    <location>
        <begin position="100"/>
        <end position="152"/>
    </location>
</feature>
<evidence type="ECO:0000256" key="2">
    <source>
        <dbReference type="ARBA" id="ARBA00023015"/>
    </source>
</evidence>
<feature type="compositionally biased region" description="Polar residues" evidence="6">
    <location>
        <begin position="72"/>
        <end position="92"/>
    </location>
</feature>
<dbReference type="NCBIfam" id="TIGR01557">
    <property type="entry name" value="myb_SHAQKYF"/>
    <property type="match status" value="1"/>
</dbReference>
<dbReference type="PROSITE" id="PS51294">
    <property type="entry name" value="HTH_MYB"/>
    <property type="match status" value="1"/>
</dbReference>
<dbReference type="GO" id="GO:0005634">
    <property type="term" value="C:nucleus"/>
    <property type="evidence" value="ECO:0007669"/>
    <property type="project" value="UniProtKB-SubCell"/>
</dbReference>
<evidence type="ECO:0000259" key="8">
    <source>
        <dbReference type="PROSITE" id="PS51293"/>
    </source>
</evidence>
<keyword evidence="11" id="KW-1185">Reference proteome</keyword>
<dbReference type="FunFam" id="1.10.10.60:FF:000154">
    <property type="entry name" value="Transcription factor SRM1"/>
    <property type="match status" value="1"/>
</dbReference>
<feature type="compositionally biased region" description="Basic and acidic residues" evidence="6">
    <location>
        <begin position="96"/>
        <end position="109"/>
    </location>
</feature>
<proteinExistence type="predicted"/>
<evidence type="ECO:0000313" key="11">
    <source>
        <dbReference type="Proteomes" id="UP001293593"/>
    </source>
</evidence>
<gene>
    <name evidence="10" type="ORF">QN277_011271</name>
</gene>
<evidence type="ECO:0000256" key="6">
    <source>
        <dbReference type="SAM" id="MobiDB-lite"/>
    </source>
</evidence>
<evidence type="ECO:0000256" key="3">
    <source>
        <dbReference type="ARBA" id="ARBA00023125"/>
    </source>
</evidence>
<evidence type="ECO:0000313" key="10">
    <source>
        <dbReference type="EMBL" id="KAK4279495.1"/>
    </source>
</evidence>
<dbReference type="InterPro" id="IPR017930">
    <property type="entry name" value="Myb_dom"/>
</dbReference>
<feature type="domain" description="HTH myb-type" evidence="9">
    <location>
        <begin position="100"/>
        <end position="156"/>
    </location>
</feature>
<dbReference type="PROSITE" id="PS51293">
    <property type="entry name" value="SANT"/>
    <property type="match status" value="1"/>
</dbReference>
<feature type="region of interest" description="Disordered" evidence="6">
    <location>
        <begin position="69"/>
        <end position="109"/>
    </location>
</feature>
<sequence>MMMTQWTRHEDKLLEQAIVLFPDGCPNRWEKIADSVPGATVDLVWQRYRDLIHDVTEIDAGRVPIPAFPDFSSDTEPSSSDWNLDNQISFNSKPHKNTDSDRKKGTPWTEEEHRLFLKGLEKYGKGDWRSISRNVVVTRTPTQVASHAQKYFNRQREKSKKERKRASIHDITTADTNIEPLDQNQIAPSSLQTQMVSSGLPLHNQSSPMLQFNPQNPSFDQSLGFGYPNYGFRI</sequence>
<evidence type="ECO:0000256" key="1">
    <source>
        <dbReference type="ARBA" id="ARBA00004123"/>
    </source>
</evidence>
<evidence type="ECO:0000256" key="5">
    <source>
        <dbReference type="ARBA" id="ARBA00023242"/>
    </source>
</evidence>
<keyword evidence="4" id="KW-0804">Transcription</keyword>
<keyword evidence="2" id="KW-0805">Transcription regulation</keyword>
<keyword evidence="3" id="KW-0238">DNA-binding</keyword>
<dbReference type="Gene3D" id="1.10.10.60">
    <property type="entry name" value="Homeodomain-like"/>
    <property type="match status" value="2"/>
</dbReference>
<evidence type="ECO:0008006" key="12">
    <source>
        <dbReference type="Google" id="ProtNLM"/>
    </source>
</evidence>
<dbReference type="EMBL" id="JAWXYG010000002">
    <property type="protein sequence ID" value="KAK4279495.1"/>
    <property type="molecule type" value="Genomic_DNA"/>
</dbReference>
<evidence type="ECO:0000259" key="9">
    <source>
        <dbReference type="PROSITE" id="PS51294"/>
    </source>
</evidence>
<accession>A0AAE1MY26</accession>
<name>A0AAE1MY26_9FABA</name>
<dbReference type="AlphaFoldDB" id="A0AAE1MY26"/>
<protein>
    <recommendedName>
        <fullName evidence="12">MYB transcription factor</fullName>
    </recommendedName>
</protein>
<dbReference type="Pfam" id="PF00249">
    <property type="entry name" value="Myb_DNA-binding"/>
    <property type="match status" value="1"/>
</dbReference>
<dbReference type="SMART" id="SM00717">
    <property type="entry name" value="SANT"/>
    <property type="match status" value="2"/>
</dbReference>
<dbReference type="Pfam" id="PF23082">
    <property type="entry name" value="Myb_DNA-binding_2"/>
    <property type="match status" value="1"/>
</dbReference>
<comment type="subcellular location">
    <subcellularLocation>
        <location evidence="1">Nucleus</location>
    </subcellularLocation>
</comment>
<dbReference type="Proteomes" id="UP001293593">
    <property type="component" value="Unassembled WGS sequence"/>
</dbReference>
<feature type="domain" description="Myb-like" evidence="7">
    <location>
        <begin position="1"/>
        <end position="52"/>
    </location>
</feature>
<dbReference type="FunFam" id="1.10.10.60:FF:000009">
    <property type="entry name" value="transcription factor MYB1R1"/>
    <property type="match status" value="1"/>
</dbReference>
<feature type="domain" description="SANT" evidence="8">
    <location>
        <begin position="103"/>
        <end position="156"/>
    </location>
</feature>
<evidence type="ECO:0000256" key="4">
    <source>
        <dbReference type="ARBA" id="ARBA00023163"/>
    </source>
</evidence>
<evidence type="ECO:0000259" key="7">
    <source>
        <dbReference type="PROSITE" id="PS50090"/>
    </source>
</evidence>
<dbReference type="InterPro" id="IPR009057">
    <property type="entry name" value="Homeodomain-like_sf"/>
</dbReference>
<dbReference type="InterPro" id="IPR006447">
    <property type="entry name" value="Myb_dom_plants"/>
</dbReference>
<dbReference type="CDD" id="cd00167">
    <property type="entry name" value="SANT"/>
    <property type="match status" value="2"/>
</dbReference>
<dbReference type="PANTHER" id="PTHR44042:SF15">
    <property type="entry name" value="DUPLICATED HOMEODOMAIN-LIKE SUPERFAMILY PROTEIN"/>
    <property type="match status" value="1"/>
</dbReference>
<dbReference type="GO" id="GO:0003677">
    <property type="term" value="F:DNA binding"/>
    <property type="evidence" value="ECO:0007669"/>
    <property type="project" value="UniProtKB-KW"/>
</dbReference>
<dbReference type="InterPro" id="IPR017884">
    <property type="entry name" value="SANT_dom"/>
</dbReference>